<feature type="domain" description="HTH merR-type" evidence="2">
    <location>
        <begin position="5"/>
        <end position="75"/>
    </location>
</feature>
<evidence type="ECO:0000313" key="4">
    <source>
        <dbReference type="Proteomes" id="UP000530928"/>
    </source>
</evidence>
<dbReference type="InterPro" id="IPR009061">
    <property type="entry name" value="DNA-bd_dom_put_sf"/>
</dbReference>
<dbReference type="InterPro" id="IPR029442">
    <property type="entry name" value="GyrI-like"/>
</dbReference>
<protein>
    <submittedName>
        <fullName evidence="3">DNA-binding transcriptional MerR regulator</fullName>
    </submittedName>
</protein>
<sequence length="261" mass="27293">MHEDLLTIGQFARLARLSVKQLRHYDELGLLSPARVDELTGYRYYRAGQARQALSIGLLRSLDVPLPVVAQVLSGTAGALEGVRAGLESELERRRRALATLERVMADGLPSAQVRIVREPARPVVVAAEQASGPGDIARATSAAVARLLATPAAGDVGDVGGGGPQLIGLFPVELSEPLTVEVALVTDGPGERTLPGGSFAAATHVGPYDQIDLTAHALLAWCAERGVAAPGPIREVYVSDPARTPPGELVTQVMVPLGEA</sequence>
<name>A0A7W0CHB0_9ACTN</name>
<dbReference type="GO" id="GO:0003677">
    <property type="term" value="F:DNA binding"/>
    <property type="evidence" value="ECO:0007669"/>
    <property type="project" value="UniProtKB-KW"/>
</dbReference>
<dbReference type="Gene3D" id="3.20.80.10">
    <property type="entry name" value="Regulatory factor, effector binding domain"/>
    <property type="match status" value="1"/>
</dbReference>
<reference evidence="3 4" key="1">
    <citation type="submission" date="2020-07" db="EMBL/GenBank/DDBJ databases">
        <title>Genomic Encyclopedia of Type Strains, Phase IV (KMG-IV): sequencing the most valuable type-strain genomes for metagenomic binning, comparative biology and taxonomic classification.</title>
        <authorList>
            <person name="Goeker M."/>
        </authorList>
    </citation>
    <scope>NUCLEOTIDE SEQUENCE [LARGE SCALE GENOMIC DNA]</scope>
    <source>
        <strain evidence="3 4">DSM 45533</strain>
    </source>
</reference>
<dbReference type="Gene3D" id="1.10.1660.10">
    <property type="match status" value="1"/>
</dbReference>
<dbReference type="AlphaFoldDB" id="A0A7W0CHB0"/>
<dbReference type="PANTHER" id="PTHR30204">
    <property type="entry name" value="REDOX-CYCLING DRUG-SENSING TRANSCRIPTIONAL ACTIVATOR SOXR"/>
    <property type="match status" value="1"/>
</dbReference>
<proteinExistence type="predicted"/>
<evidence type="ECO:0000313" key="3">
    <source>
        <dbReference type="EMBL" id="MBA2891139.1"/>
    </source>
</evidence>
<dbReference type="Pfam" id="PF00376">
    <property type="entry name" value="MerR"/>
    <property type="match status" value="1"/>
</dbReference>
<evidence type="ECO:0000259" key="2">
    <source>
        <dbReference type="PROSITE" id="PS50937"/>
    </source>
</evidence>
<dbReference type="SUPFAM" id="SSF55136">
    <property type="entry name" value="Probable bacterial effector-binding domain"/>
    <property type="match status" value="1"/>
</dbReference>
<dbReference type="InterPro" id="IPR011256">
    <property type="entry name" value="Reg_factor_effector_dom_sf"/>
</dbReference>
<dbReference type="CDD" id="cd01107">
    <property type="entry name" value="HTH_BmrR"/>
    <property type="match status" value="1"/>
</dbReference>
<dbReference type="InterPro" id="IPR000551">
    <property type="entry name" value="MerR-type_HTH_dom"/>
</dbReference>
<dbReference type="InterPro" id="IPR047057">
    <property type="entry name" value="MerR_fam"/>
</dbReference>
<dbReference type="Pfam" id="PF06445">
    <property type="entry name" value="GyrI-like"/>
    <property type="match status" value="1"/>
</dbReference>
<dbReference type="PROSITE" id="PS50937">
    <property type="entry name" value="HTH_MERR_2"/>
    <property type="match status" value="1"/>
</dbReference>
<dbReference type="PANTHER" id="PTHR30204:SF97">
    <property type="entry name" value="MERR FAMILY REGULATORY PROTEIN"/>
    <property type="match status" value="1"/>
</dbReference>
<dbReference type="SMART" id="SM00871">
    <property type="entry name" value="AraC_E_bind"/>
    <property type="match status" value="1"/>
</dbReference>
<dbReference type="PROSITE" id="PS00552">
    <property type="entry name" value="HTH_MERR_1"/>
    <property type="match status" value="1"/>
</dbReference>
<organism evidence="3 4">
    <name type="scientific">Nonomuraea soli</name>
    <dbReference type="NCBI Taxonomy" id="1032476"/>
    <lineage>
        <taxon>Bacteria</taxon>
        <taxon>Bacillati</taxon>
        <taxon>Actinomycetota</taxon>
        <taxon>Actinomycetes</taxon>
        <taxon>Streptosporangiales</taxon>
        <taxon>Streptosporangiaceae</taxon>
        <taxon>Nonomuraea</taxon>
    </lineage>
</organism>
<keyword evidence="4" id="KW-1185">Reference proteome</keyword>
<dbReference type="SUPFAM" id="SSF46955">
    <property type="entry name" value="Putative DNA-binding domain"/>
    <property type="match status" value="1"/>
</dbReference>
<gene>
    <name evidence="3" type="ORF">HNR30_002480</name>
</gene>
<keyword evidence="1 3" id="KW-0238">DNA-binding</keyword>
<dbReference type="SMART" id="SM00422">
    <property type="entry name" value="HTH_MERR"/>
    <property type="match status" value="1"/>
</dbReference>
<comment type="caution">
    <text evidence="3">The sequence shown here is derived from an EMBL/GenBank/DDBJ whole genome shotgun (WGS) entry which is preliminary data.</text>
</comment>
<dbReference type="EMBL" id="JACDUR010000002">
    <property type="protein sequence ID" value="MBA2891139.1"/>
    <property type="molecule type" value="Genomic_DNA"/>
</dbReference>
<evidence type="ECO:0000256" key="1">
    <source>
        <dbReference type="ARBA" id="ARBA00023125"/>
    </source>
</evidence>
<dbReference type="Proteomes" id="UP000530928">
    <property type="component" value="Unassembled WGS sequence"/>
</dbReference>
<dbReference type="InterPro" id="IPR010499">
    <property type="entry name" value="AraC_E-bd"/>
</dbReference>
<dbReference type="GO" id="GO:0003700">
    <property type="term" value="F:DNA-binding transcription factor activity"/>
    <property type="evidence" value="ECO:0007669"/>
    <property type="project" value="InterPro"/>
</dbReference>
<accession>A0A7W0CHB0</accession>
<dbReference type="RefSeq" id="WP_181609887.1">
    <property type="nucleotide sequence ID" value="NZ_BAABAM010000012.1"/>
</dbReference>